<organism evidence="2 3">
    <name type="scientific">Paraburkholderia steynii</name>
    <dbReference type="NCBI Taxonomy" id="1245441"/>
    <lineage>
        <taxon>Bacteria</taxon>
        <taxon>Pseudomonadati</taxon>
        <taxon>Pseudomonadota</taxon>
        <taxon>Betaproteobacteria</taxon>
        <taxon>Burkholderiales</taxon>
        <taxon>Burkholderiaceae</taxon>
        <taxon>Paraburkholderia</taxon>
    </lineage>
</organism>
<dbReference type="AlphaFoldDB" id="A0A4R0XHU4"/>
<keyword evidence="3" id="KW-1185">Reference proteome</keyword>
<evidence type="ECO:0000313" key="3">
    <source>
        <dbReference type="Proteomes" id="UP000294200"/>
    </source>
</evidence>
<comment type="caution">
    <text evidence="2">The sequence shown here is derived from an EMBL/GenBank/DDBJ whole genome shotgun (WGS) entry which is preliminary data.</text>
</comment>
<reference evidence="2 3" key="1">
    <citation type="submission" date="2017-02" db="EMBL/GenBank/DDBJ databases">
        <title>Paraburkholderia sophoroidis sp. nov. and Paraburkholderia steynii sp. nov. rhizobial symbionts of the fynbos legume Hypocalyptus sophoroides.</title>
        <authorList>
            <person name="Steenkamp E.T."/>
            <person name="Beukes C.W."/>
            <person name="Van Zyl E."/>
            <person name="Avontuur J."/>
            <person name="Chan W.Y."/>
            <person name="Hassen A."/>
            <person name="Palmer M."/>
            <person name="Mthombeni L."/>
            <person name="Phalane F."/>
            <person name="Sereme K."/>
            <person name="Venter S.N."/>
        </authorList>
    </citation>
    <scope>NUCLEOTIDE SEQUENCE [LARGE SCALE GENOMIC DNA]</scope>
    <source>
        <strain evidence="2 3">HC1.1ba</strain>
    </source>
</reference>
<dbReference type="EMBL" id="MWML01000024">
    <property type="protein sequence ID" value="TCG08862.1"/>
    <property type="molecule type" value="Genomic_DNA"/>
</dbReference>
<feature type="region of interest" description="Disordered" evidence="1">
    <location>
        <begin position="142"/>
        <end position="175"/>
    </location>
</feature>
<evidence type="ECO:0000313" key="2">
    <source>
        <dbReference type="EMBL" id="TCG08862.1"/>
    </source>
</evidence>
<dbReference type="Proteomes" id="UP000294200">
    <property type="component" value="Unassembled WGS sequence"/>
</dbReference>
<dbReference type="Gene3D" id="1.20.120.330">
    <property type="entry name" value="Nucleotidyltransferases domain 2"/>
    <property type="match status" value="1"/>
</dbReference>
<name>A0A4R0XHU4_9BURK</name>
<gene>
    <name evidence="2" type="ORF">BZM27_09430</name>
</gene>
<evidence type="ECO:0000256" key="1">
    <source>
        <dbReference type="SAM" id="MobiDB-lite"/>
    </source>
</evidence>
<sequence>MSVTCQQLVQAAENFNKVASCEADWRGVCNRSYYGVYHDAKAFWESLSAAGFPGTLSPTSKGGRHTDLCERLANPDAPKTDPRRKQSRQIGAIMQNLLADRIKSDYYPNEDVDAVAAANSVTGAKNVLLLLSGQQIGAPLQKFSGALSTPPANPQPQAPQPAQPASRSSFFKVVK</sequence>
<protein>
    <submittedName>
        <fullName evidence="2">Uncharacterized protein</fullName>
    </submittedName>
</protein>
<proteinExistence type="predicted"/>
<accession>A0A4R0XHU4</accession>
<feature type="compositionally biased region" description="Pro residues" evidence="1">
    <location>
        <begin position="151"/>
        <end position="162"/>
    </location>
</feature>